<dbReference type="PROSITE" id="PS50294">
    <property type="entry name" value="WD_REPEATS_REGION"/>
    <property type="match status" value="13"/>
</dbReference>
<dbReference type="PANTHER" id="PTHR19848:SF8">
    <property type="entry name" value="F-BOX AND WD REPEAT DOMAIN CONTAINING 7"/>
    <property type="match status" value="1"/>
</dbReference>
<proteinExistence type="predicted"/>
<dbReference type="PANTHER" id="PTHR19848">
    <property type="entry name" value="WD40 REPEAT PROTEIN"/>
    <property type="match status" value="1"/>
</dbReference>
<sequence>MSTDPPVADAGWSHHWVTAVEVSPESSEPSCKFSARMFVDNELVCNLPWIDYTRPLRWSGLLCLDVSSSSKIALRLCNSVKGKSRYFNFSPFAISEVDEESGKLTLELPEAAWVVTIKSLTPITAAQEFLKEINKLDVIENAYNSCEPEETVKYTFKDVLQFAKLIAEAFPGCAAKLSFCICMKAWEALDQQVKLDDTVQEMLHGLIKIRNIIDTVGQASSSVLTTALGLSKQPINSILTLLTEISVWILNHYMANDLVHAPLAEEALDDAELVEAFLARLDDLKNDFYALWSISIVSCIDSPNVVGDETSSTTREHVQTILDEPMKIAADTYDTLNYLKVMDPHGYDPDRACLEGTREPILNRIITWTQNRDNTERFMWISGQAGMGKSSIAHSLCYRLDKIQALAGCFFCQRDNPDSSDPLRLINNIVHDIASQCPAYALEVAQAIRANRRLCTSHFSLRYEGLVKVPLKRLNSLSISRTLILIIDALDECGDRDSRQKILQTLHEMSQLTPWLKVIFTSRPEGSILAYLKKNCTNEAFIHLDAYDASDDIRAYIKESLGEIVQAEHWPQDSLDRLCETAEGVFLWAALSTNYIRDSTIPALSRLRRVLERRKSPVTDHFDMVYTGALLAAIKDYEDETQEAYIRCIGTILATSERRPLTLPDLQYLLLVGSRIEKRTLGRIVADLGPLLVVIDGQYVRFHHSSFKDYVMDSARSGNLFIDIDKFETEPAVCCIKVLHKDLQFNICKLESSNLLNSEVLDLKLRTHSYIGPALKYACIHWIDHFTASPKKFLVSEIKKLLGGPQILYWIEALSLLGRIDVAVVGLAKLASIELNEVDDWSLIASWAADAHRFVLSFYDAIAASAPHLYISALAFAPVGSLTARRMRPYFPKIITITRGTDLDWHPCIKTICHPYAVQSLAISPDGMRVVFGHPDGSLRILDAQTYTPIGEPLVGHTNSVTSVVFSPNGNLIASGSYDATIRVWDMTKQIKISYVLAGHTGSVHSIVFSPNSTIIASASSDKTIRLWDPKTKCPIGRPYVGHSSRVTSVAFSPDGAKLVSGSWDKTICVWSVDSSRLQLASNPIIIAGHSDSVTCVKFSPDGSKIASGSIDKIMWMWDVQTASIIETGTPPAKHSDAITSIDFSTDGKLIASSSLDGVIRLWDAATLAPYSHTFGHSNAVNAVAFSPNNTYMLSGSTDRTARVWKLDAYLTGKLLTATPPLGYSSIVHPSVIHAVTISADGTRIVTGTADYTVRMWDAQHGNPIGDPYVGHSGHALCVAITPDSARIVSGSSDKTMKLWDTSTQTTLHSYQHSSTIRCIAFSPDGALIIFGSDDHKAYVWDVIGWKMIGSPLHGHSGIVISVAPSPDGVWLASAGDRTVLLWDIKTRSRFGQPFSGHKSYVRSVAFSPCSTKLVSGSDDRTVRLWDRQTGSTLLEMTGHSNLVMSVAFSPNGFQVASGSFDKTLRLWDVKTGKLIGVPFTEHLSNVRYLAFSPDGKYVISSSDDKAIRVWKLGAQCSALGQENDSPSAFCWPTSPYELSPHPHHPGWVTHDQKSLAFWLPAHHQQPDQFLGPHIQVPSTRICLDYSTFVYGENWTSVACDSIKRSSQ</sequence>
<protein>
    <recommendedName>
        <fullName evidence="4">Nephrocystin 3-like N-terminal domain-containing protein</fullName>
    </recommendedName>
</protein>
<dbReference type="InterPro" id="IPR056884">
    <property type="entry name" value="NPHP3-like_N"/>
</dbReference>
<organism evidence="5 6">
    <name type="scientific">Rhizoctonia solani</name>
    <dbReference type="NCBI Taxonomy" id="456999"/>
    <lineage>
        <taxon>Eukaryota</taxon>
        <taxon>Fungi</taxon>
        <taxon>Dikarya</taxon>
        <taxon>Basidiomycota</taxon>
        <taxon>Agaricomycotina</taxon>
        <taxon>Agaricomycetes</taxon>
        <taxon>Cantharellales</taxon>
        <taxon>Ceratobasidiaceae</taxon>
        <taxon>Rhizoctonia</taxon>
    </lineage>
</organism>
<dbReference type="InterPro" id="IPR001680">
    <property type="entry name" value="WD40_rpt"/>
</dbReference>
<feature type="repeat" description="WD" evidence="3">
    <location>
        <begin position="1437"/>
        <end position="1478"/>
    </location>
</feature>
<feature type="repeat" description="WD" evidence="3">
    <location>
        <begin position="997"/>
        <end position="1029"/>
    </location>
</feature>
<feature type="repeat" description="WD" evidence="3">
    <location>
        <begin position="1269"/>
        <end position="1310"/>
    </location>
</feature>
<dbReference type="EMBL" id="CAJMWX010001237">
    <property type="protein sequence ID" value="CAE6476566.1"/>
    <property type="molecule type" value="Genomic_DNA"/>
</dbReference>
<dbReference type="SUPFAM" id="SSF52540">
    <property type="entry name" value="P-loop containing nucleoside triphosphate hydrolases"/>
    <property type="match status" value="1"/>
</dbReference>
<dbReference type="InterPro" id="IPR019775">
    <property type="entry name" value="WD40_repeat_CS"/>
</dbReference>
<dbReference type="PRINTS" id="PR00320">
    <property type="entry name" value="GPROTEINBRPT"/>
</dbReference>
<evidence type="ECO:0000256" key="2">
    <source>
        <dbReference type="ARBA" id="ARBA00022737"/>
    </source>
</evidence>
<dbReference type="Gene3D" id="3.40.50.300">
    <property type="entry name" value="P-loop containing nucleotide triphosphate hydrolases"/>
    <property type="match status" value="1"/>
</dbReference>
<evidence type="ECO:0000256" key="1">
    <source>
        <dbReference type="ARBA" id="ARBA00022574"/>
    </source>
</evidence>
<feature type="repeat" description="WD" evidence="3">
    <location>
        <begin position="1310"/>
        <end position="1343"/>
    </location>
</feature>
<dbReference type="SMART" id="SM00320">
    <property type="entry name" value="WD40"/>
    <property type="match status" value="14"/>
</dbReference>
<feature type="repeat" description="WD" evidence="3">
    <location>
        <begin position="1480"/>
        <end position="1513"/>
    </location>
</feature>
<feature type="repeat" description="WD" evidence="3">
    <location>
        <begin position="1174"/>
        <end position="1208"/>
    </location>
</feature>
<evidence type="ECO:0000313" key="5">
    <source>
        <dbReference type="EMBL" id="CAE6476566.1"/>
    </source>
</evidence>
<reference evidence="5" key="1">
    <citation type="submission" date="2021-01" db="EMBL/GenBank/DDBJ databases">
        <authorList>
            <person name="Kaushik A."/>
        </authorList>
    </citation>
    <scope>NUCLEOTIDE SEQUENCE</scope>
    <source>
        <strain evidence="5">AG4-R118</strain>
    </source>
</reference>
<evidence type="ECO:0000256" key="3">
    <source>
        <dbReference type="PROSITE-ProRule" id="PRU00221"/>
    </source>
</evidence>
<feature type="domain" description="Nephrocystin 3-like N-terminal" evidence="4">
    <location>
        <begin position="359"/>
        <end position="523"/>
    </location>
</feature>
<dbReference type="SUPFAM" id="SSF50978">
    <property type="entry name" value="WD40 repeat-like"/>
    <property type="match status" value="2"/>
</dbReference>
<dbReference type="PROSITE" id="PS00678">
    <property type="entry name" value="WD_REPEATS_1"/>
    <property type="match status" value="4"/>
</dbReference>
<dbReference type="CDD" id="cd00200">
    <property type="entry name" value="WD40"/>
    <property type="match status" value="2"/>
</dbReference>
<feature type="repeat" description="WD" evidence="3">
    <location>
        <begin position="1132"/>
        <end position="1164"/>
    </location>
</feature>
<dbReference type="InterPro" id="IPR027417">
    <property type="entry name" value="P-loop_NTPase"/>
</dbReference>
<evidence type="ECO:0000259" key="4">
    <source>
        <dbReference type="Pfam" id="PF24883"/>
    </source>
</evidence>
<keyword evidence="1 3" id="KW-0853">WD repeat</keyword>
<accession>A0A8H3H119</accession>
<keyword evidence="2" id="KW-0677">Repeat</keyword>
<comment type="caution">
    <text evidence="5">The sequence shown here is derived from an EMBL/GenBank/DDBJ whole genome shotgun (WGS) entry which is preliminary data.</text>
</comment>
<evidence type="ECO:0000313" key="6">
    <source>
        <dbReference type="Proteomes" id="UP000663888"/>
    </source>
</evidence>
<feature type="repeat" description="WD" evidence="3">
    <location>
        <begin position="1087"/>
        <end position="1128"/>
    </location>
</feature>
<feature type="repeat" description="WD" evidence="3">
    <location>
        <begin position="1226"/>
        <end position="1267"/>
    </location>
</feature>
<feature type="repeat" description="WD" evidence="3">
    <location>
        <begin position="1395"/>
        <end position="1436"/>
    </location>
</feature>
<feature type="repeat" description="WD" evidence="3">
    <location>
        <begin position="954"/>
        <end position="995"/>
    </location>
</feature>
<dbReference type="InterPro" id="IPR020472">
    <property type="entry name" value="WD40_PAC1"/>
</dbReference>
<gene>
    <name evidence="5" type="ORF">RDB_LOCUS117114</name>
</gene>
<dbReference type="Pfam" id="PF24883">
    <property type="entry name" value="NPHP3_N"/>
    <property type="match status" value="1"/>
</dbReference>
<dbReference type="Proteomes" id="UP000663888">
    <property type="component" value="Unassembled WGS sequence"/>
</dbReference>
<dbReference type="Pfam" id="PF00400">
    <property type="entry name" value="WD40"/>
    <property type="match status" value="14"/>
</dbReference>
<feature type="repeat" description="WD" evidence="3">
    <location>
        <begin position="1353"/>
        <end position="1393"/>
    </location>
</feature>
<name>A0A8H3H119_9AGAM</name>
<dbReference type="Gene3D" id="2.130.10.10">
    <property type="entry name" value="YVTN repeat-like/Quinoprotein amine dehydrogenase"/>
    <property type="match status" value="5"/>
</dbReference>
<feature type="repeat" description="WD" evidence="3">
    <location>
        <begin position="1040"/>
        <end position="1081"/>
    </location>
</feature>
<dbReference type="PROSITE" id="PS50082">
    <property type="entry name" value="WD_REPEATS_2"/>
    <property type="match status" value="13"/>
</dbReference>
<dbReference type="InterPro" id="IPR015943">
    <property type="entry name" value="WD40/YVTN_repeat-like_dom_sf"/>
</dbReference>
<dbReference type="InterPro" id="IPR036322">
    <property type="entry name" value="WD40_repeat_dom_sf"/>
</dbReference>